<organism evidence="1 2">
    <name type="scientific">Mycena metata</name>
    <dbReference type="NCBI Taxonomy" id="1033252"/>
    <lineage>
        <taxon>Eukaryota</taxon>
        <taxon>Fungi</taxon>
        <taxon>Dikarya</taxon>
        <taxon>Basidiomycota</taxon>
        <taxon>Agaricomycotina</taxon>
        <taxon>Agaricomycetes</taxon>
        <taxon>Agaricomycetidae</taxon>
        <taxon>Agaricales</taxon>
        <taxon>Marasmiineae</taxon>
        <taxon>Mycenaceae</taxon>
        <taxon>Mycena</taxon>
    </lineage>
</organism>
<gene>
    <name evidence="1" type="ORF">B0H16DRAFT_1280116</name>
</gene>
<evidence type="ECO:0000313" key="1">
    <source>
        <dbReference type="EMBL" id="KAJ7702073.1"/>
    </source>
</evidence>
<feature type="non-terminal residue" evidence="1">
    <location>
        <position position="152"/>
    </location>
</feature>
<reference evidence="1" key="1">
    <citation type="submission" date="2023-03" db="EMBL/GenBank/DDBJ databases">
        <title>Massive genome expansion in bonnet fungi (Mycena s.s.) driven by repeated elements and novel gene families across ecological guilds.</title>
        <authorList>
            <consortium name="Lawrence Berkeley National Laboratory"/>
            <person name="Harder C.B."/>
            <person name="Miyauchi S."/>
            <person name="Viragh M."/>
            <person name="Kuo A."/>
            <person name="Thoen E."/>
            <person name="Andreopoulos B."/>
            <person name="Lu D."/>
            <person name="Skrede I."/>
            <person name="Drula E."/>
            <person name="Henrissat B."/>
            <person name="Morin E."/>
            <person name="Kohler A."/>
            <person name="Barry K."/>
            <person name="LaButti K."/>
            <person name="Morin E."/>
            <person name="Salamov A."/>
            <person name="Lipzen A."/>
            <person name="Mereny Z."/>
            <person name="Hegedus B."/>
            <person name="Baldrian P."/>
            <person name="Stursova M."/>
            <person name="Weitz H."/>
            <person name="Taylor A."/>
            <person name="Grigoriev I.V."/>
            <person name="Nagy L.G."/>
            <person name="Martin F."/>
            <person name="Kauserud H."/>
        </authorList>
    </citation>
    <scope>NUCLEOTIDE SEQUENCE</scope>
    <source>
        <strain evidence="1">CBHHK182m</strain>
    </source>
</reference>
<accession>A0AAD7DZT7</accession>
<dbReference type="Proteomes" id="UP001215598">
    <property type="component" value="Unassembled WGS sequence"/>
</dbReference>
<name>A0AAD7DZT7_9AGAR</name>
<proteinExistence type="predicted"/>
<comment type="caution">
    <text evidence="1">The sequence shown here is derived from an EMBL/GenBank/DDBJ whole genome shotgun (WGS) entry which is preliminary data.</text>
</comment>
<dbReference type="InterPro" id="IPR011333">
    <property type="entry name" value="SKP1/BTB/POZ_sf"/>
</dbReference>
<feature type="non-terminal residue" evidence="1">
    <location>
        <position position="1"/>
    </location>
</feature>
<evidence type="ECO:0000313" key="2">
    <source>
        <dbReference type="Proteomes" id="UP001215598"/>
    </source>
</evidence>
<dbReference type="EMBL" id="JARKIB010000520">
    <property type="protein sequence ID" value="KAJ7702073.1"/>
    <property type="molecule type" value="Genomic_DNA"/>
</dbReference>
<protein>
    <recommendedName>
        <fullName evidence="3">BTB domain-containing protein</fullName>
    </recommendedName>
</protein>
<keyword evidence="2" id="KW-1185">Reference proteome</keyword>
<evidence type="ECO:0008006" key="3">
    <source>
        <dbReference type="Google" id="ProtNLM"/>
    </source>
</evidence>
<sequence>EQTTTAHMPILPSRSPDFIIRSSDGVDFHLHREILKYGSAFFDGMFSASGGDGQGDPKRDGRPVLVLPEPEAVLYRLFSLAYPPQPETLKQFFGFVDLLDGFASLVKMLDDDVLIAVAPHRVFAIARLIRLPDIARNAAIETLKHPSHLAAP</sequence>
<dbReference type="AlphaFoldDB" id="A0AAD7DZT7"/>
<dbReference type="Gene3D" id="3.30.710.10">
    <property type="entry name" value="Potassium Channel Kv1.1, Chain A"/>
    <property type="match status" value="1"/>
</dbReference>